<dbReference type="GO" id="GO:0042802">
    <property type="term" value="F:identical protein binding"/>
    <property type="evidence" value="ECO:0007669"/>
    <property type="project" value="UniProtKB-ARBA"/>
</dbReference>
<comment type="subunit">
    <text evidence="2 6">Homodimer.</text>
</comment>
<evidence type="ECO:0000256" key="6">
    <source>
        <dbReference type="HAMAP-Rule" id="MF_01558"/>
    </source>
</evidence>
<dbReference type="InterPro" id="IPR020797">
    <property type="entry name" value="Cytidine_deaminase_bacteria"/>
</dbReference>
<comment type="catalytic activity">
    <reaction evidence="6">
        <text>cytidine + H2O + H(+) = uridine + NH4(+)</text>
        <dbReference type="Rhea" id="RHEA:16069"/>
        <dbReference type="ChEBI" id="CHEBI:15377"/>
        <dbReference type="ChEBI" id="CHEBI:15378"/>
        <dbReference type="ChEBI" id="CHEBI:16704"/>
        <dbReference type="ChEBI" id="CHEBI:17562"/>
        <dbReference type="ChEBI" id="CHEBI:28938"/>
        <dbReference type="EC" id="3.5.4.5"/>
    </reaction>
</comment>
<dbReference type="GO" id="GO:0008270">
    <property type="term" value="F:zinc ion binding"/>
    <property type="evidence" value="ECO:0007669"/>
    <property type="project" value="UniProtKB-UniRule"/>
</dbReference>
<dbReference type="Pfam" id="PF00383">
    <property type="entry name" value="dCMP_cyt_deam_1"/>
    <property type="match status" value="1"/>
</dbReference>
<dbReference type="PROSITE" id="PS00903">
    <property type="entry name" value="CYT_DCMP_DEAMINASES_1"/>
    <property type="match status" value="1"/>
</dbReference>
<evidence type="ECO:0000259" key="10">
    <source>
        <dbReference type="PROSITE" id="PS51747"/>
    </source>
</evidence>
<dbReference type="NCBIfam" id="NF006537">
    <property type="entry name" value="PRK09027.1"/>
    <property type="match status" value="1"/>
</dbReference>
<comment type="function">
    <text evidence="6">This enzyme scavenges exogenous and endogenous cytidine and 2'-deoxycytidine for UMP synthesis.</text>
</comment>
<name>A0A128EX08_9GAMM</name>
<dbReference type="GO" id="GO:0055086">
    <property type="term" value="P:nucleobase-containing small molecule metabolic process"/>
    <property type="evidence" value="ECO:0007669"/>
    <property type="project" value="UniProtKB-ARBA"/>
</dbReference>
<dbReference type="GO" id="GO:0005829">
    <property type="term" value="C:cytosol"/>
    <property type="evidence" value="ECO:0007669"/>
    <property type="project" value="TreeGrafter"/>
</dbReference>
<evidence type="ECO:0000256" key="4">
    <source>
        <dbReference type="ARBA" id="ARBA00022801"/>
    </source>
</evidence>
<feature type="domain" description="CMP/dCMP-type deaminase" evidence="10">
    <location>
        <begin position="48"/>
        <end position="168"/>
    </location>
</feature>
<organism evidence="11 12">
    <name type="scientific">Grimontia celer</name>
    <dbReference type="NCBI Taxonomy" id="1796497"/>
    <lineage>
        <taxon>Bacteria</taxon>
        <taxon>Pseudomonadati</taxon>
        <taxon>Pseudomonadota</taxon>
        <taxon>Gammaproteobacteria</taxon>
        <taxon>Vibrionales</taxon>
        <taxon>Vibrionaceae</taxon>
        <taxon>Grimontia</taxon>
    </lineage>
</organism>
<feature type="binding site" evidence="6 9">
    <location>
        <position position="132"/>
    </location>
    <ligand>
        <name>Zn(2+)</name>
        <dbReference type="ChEBI" id="CHEBI:29105"/>
        <note>catalytic</note>
    </ligand>
</feature>
<dbReference type="InterPro" id="IPR016192">
    <property type="entry name" value="APOBEC/CMP_deaminase_Zn-bd"/>
</dbReference>
<dbReference type="FunFam" id="3.40.140.10:FF:000007">
    <property type="entry name" value="Cytidine deaminase"/>
    <property type="match status" value="1"/>
</dbReference>
<protein>
    <recommendedName>
        <fullName evidence="6">Cytidine deaminase</fullName>
        <ecNumber evidence="6">3.5.4.5</ecNumber>
    </recommendedName>
    <alternativeName>
        <fullName evidence="6">Cytidine aminohydrolase</fullName>
        <shortName evidence="6">CDA</shortName>
    </alternativeName>
</protein>
<dbReference type="RefSeq" id="WP_062661215.1">
    <property type="nucleotide sequence ID" value="NZ_FIZX01000001.1"/>
</dbReference>
<dbReference type="CDD" id="cd01283">
    <property type="entry name" value="cytidine_deaminase"/>
    <property type="match status" value="2"/>
</dbReference>
<dbReference type="InterPro" id="IPR016193">
    <property type="entry name" value="Cytidine_deaminase-like"/>
</dbReference>
<comment type="cofactor">
    <cofactor evidence="6 9">
        <name>Zn(2+)</name>
        <dbReference type="ChEBI" id="CHEBI:29105"/>
    </cofactor>
    <text evidence="6 9">Binds 1 zinc ion.</text>
</comment>
<keyword evidence="12" id="KW-1185">Reference proteome</keyword>
<comment type="similarity">
    <text evidence="1 6">Belongs to the cytidine and deoxycytidylate deaminase family.</text>
</comment>
<dbReference type="InterPro" id="IPR050202">
    <property type="entry name" value="Cyt/Deoxycyt_deaminase"/>
</dbReference>
<sequence>MRASVQEAIAALPTPFKEAVTKIVSAPEFDATISAQDFAALLEETGLSDAEARVALLPIAAAYSVAPISKFYVGAIVRGQTGRLYLGANMEYEGVQLNQSVHAEQSAISHAWLKGETQLTDITINYSPCGHCRQFMNELKGAESLEVQLPERDAKLLHSYLPEAFGPSDLGIDQPLLAPVNHGLTAQEDDELIQAAVDATNRSHAPYTRNLSGIAIRDTKGNVYTGMYAENAAFNPSLPPLQVALNLMNLANTPLADIQDVVLVETANANNSHLQDTQAMLEALNPDIPLGYLAI</sequence>
<evidence type="ECO:0000256" key="2">
    <source>
        <dbReference type="ARBA" id="ARBA00011738"/>
    </source>
</evidence>
<dbReference type="AlphaFoldDB" id="A0A128EX08"/>
<comment type="catalytic activity">
    <reaction evidence="6">
        <text>2'-deoxycytidine + H2O + H(+) = 2'-deoxyuridine + NH4(+)</text>
        <dbReference type="Rhea" id="RHEA:13433"/>
        <dbReference type="ChEBI" id="CHEBI:15377"/>
        <dbReference type="ChEBI" id="CHEBI:15378"/>
        <dbReference type="ChEBI" id="CHEBI:15698"/>
        <dbReference type="ChEBI" id="CHEBI:16450"/>
        <dbReference type="ChEBI" id="CHEBI:28938"/>
        <dbReference type="EC" id="3.5.4.5"/>
    </reaction>
</comment>
<dbReference type="PIRSF" id="PIRSF006334">
    <property type="entry name" value="Cdd_plus_pseudo"/>
    <property type="match status" value="1"/>
</dbReference>
<evidence type="ECO:0000256" key="7">
    <source>
        <dbReference type="PIRSR" id="PIRSR006334-1"/>
    </source>
</evidence>
<evidence type="ECO:0000256" key="3">
    <source>
        <dbReference type="ARBA" id="ARBA00022723"/>
    </source>
</evidence>
<accession>A0A128EX08</accession>
<dbReference type="InterPro" id="IPR006263">
    <property type="entry name" value="Cyt_deam_dimer"/>
</dbReference>
<evidence type="ECO:0000256" key="9">
    <source>
        <dbReference type="PIRSR" id="PIRSR006334-3"/>
    </source>
</evidence>
<keyword evidence="3 6" id="KW-0479">Metal-binding</keyword>
<dbReference type="SUPFAM" id="SSF53927">
    <property type="entry name" value="Cytidine deaminase-like"/>
    <property type="match status" value="2"/>
</dbReference>
<dbReference type="EMBL" id="FIZX01000001">
    <property type="protein sequence ID" value="CZF78536.1"/>
    <property type="molecule type" value="Genomic_DNA"/>
</dbReference>
<dbReference type="GO" id="GO:0004126">
    <property type="term" value="F:cytidine deaminase activity"/>
    <property type="evidence" value="ECO:0007669"/>
    <property type="project" value="UniProtKB-UniRule"/>
</dbReference>
<evidence type="ECO:0000313" key="12">
    <source>
        <dbReference type="Proteomes" id="UP000071641"/>
    </source>
</evidence>
<evidence type="ECO:0000256" key="5">
    <source>
        <dbReference type="ARBA" id="ARBA00022833"/>
    </source>
</evidence>
<evidence type="ECO:0000313" key="11">
    <source>
        <dbReference type="EMBL" id="CZF78536.1"/>
    </source>
</evidence>
<keyword evidence="4 6" id="KW-0378">Hydrolase</keyword>
<dbReference type="EC" id="3.5.4.5" evidence="6"/>
<dbReference type="Proteomes" id="UP000071641">
    <property type="component" value="Unassembled WGS sequence"/>
</dbReference>
<gene>
    <name evidence="6 11" type="primary">cdd</name>
    <name evidence="11" type="ORF">GCE9029_00902</name>
</gene>
<dbReference type="InterPro" id="IPR013171">
    <property type="entry name" value="Cyd/dCyd_deaminase_Zn-bd"/>
</dbReference>
<feature type="binding site" evidence="6 9">
    <location>
        <position position="102"/>
    </location>
    <ligand>
        <name>Zn(2+)</name>
        <dbReference type="ChEBI" id="CHEBI:29105"/>
        <note>catalytic</note>
    </ligand>
</feature>
<dbReference type="Gene3D" id="3.40.140.10">
    <property type="entry name" value="Cytidine Deaminase, domain 2"/>
    <property type="match status" value="2"/>
</dbReference>
<dbReference type="PROSITE" id="PS51747">
    <property type="entry name" value="CYT_DCMP_DEAMINASES_2"/>
    <property type="match status" value="2"/>
</dbReference>
<proteinExistence type="inferred from homology"/>
<dbReference type="HAMAP" id="MF_01558">
    <property type="entry name" value="Cyt_deam"/>
    <property type="match status" value="1"/>
</dbReference>
<dbReference type="GO" id="GO:0072527">
    <property type="term" value="P:pyrimidine-containing compound metabolic process"/>
    <property type="evidence" value="ECO:0007669"/>
    <property type="project" value="UniProtKB-ARBA"/>
</dbReference>
<feature type="binding site" evidence="6 8">
    <location>
        <begin position="89"/>
        <end position="91"/>
    </location>
    <ligand>
        <name>substrate</name>
    </ligand>
</feature>
<evidence type="ECO:0000256" key="8">
    <source>
        <dbReference type="PIRSR" id="PIRSR006334-2"/>
    </source>
</evidence>
<keyword evidence="5 6" id="KW-0862">Zinc</keyword>
<reference evidence="12" key="1">
    <citation type="submission" date="2016-02" db="EMBL/GenBank/DDBJ databases">
        <authorList>
            <person name="Rodrigo-Torres Lidia"/>
            <person name="Arahal R.David."/>
        </authorList>
    </citation>
    <scope>NUCLEOTIDE SEQUENCE [LARGE SCALE GENOMIC DNA]</scope>
    <source>
        <strain evidence="12">CECT 9029</strain>
    </source>
</reference>
<dbReference type="Pfam" id="PF08211">
    <property type="entry name" value="dCMP_cyt_deam_2"/>
    <property type="match status" value="1"/>
</dbReference>
<dbReference type="InterPro" id="IPR002125">
    <property type="entry name" value="CMP_dCMP_dom"/>
</dbReference>
<dbReference type="OrthoDB" id="9795347at2"/>
<feature type="active site" description="Proton donor" evidence="6 7">
    <location>
        <position position="104"/>
    </location>
</feature>
<feature type="domain" description="CMP/dCMP-type deaminase" evidence="10">
    <location>
        <begin position="187"/>
        <end position="295"/>
    </location>
</feature>
<dbReference type="NCBIfam" id="TIGR01355">
    <property type="entry name" value="cyt_deam_dimer"/>
    <property type="match status" value="1"/>
</dbReference>
<feature type="binding site" evidence="6 9">
    <location>
        <position position="129"/>
    </location>
    <ligand>
        <name>Zn(2+)</name>
        <dbReference type="ChEBI" id="CHEBI:29105"/>
        <note>catalytic</note>
    </ligand>
</feature>
<dbReference type="PANTHER" id="PTHR11644">
    <property type="entry name" value="CYTIDINE DEAMINASE"/>
    <property type="match status" value="1"/>
</dbReference>
<dbReference type="STRING" id="1796497.GCE9029_00902"/>
<evidence type="ECO:0000256" key="1">
    <source>
        <dbReference type="ARBA" id="ARBA00006576"/>
    </source>
</evidence>
<dbReference type="PANTHER" id="PTHR11644:SF2">
    <property type="entry name" value="CYTIDINE DEAMINASE"/>
    <property type="match status" value="1"/>
</dbReference>